<keyword evidence="2" id="KW-1133">Transmembrane helix</keyword>
<feature type="transmembrane region" description="Helical" evidence="2">
    <location>
        <begin position="41"/>
        <end position="58"/>
    </location>
</feature>
<dbReference type="EMBL" id="JACSDI010000020">
    <property type="protein sequence ID" value="MCG9965831.1"/>
    <property type="molecule type" value="Genomic_DNA"/>
</dbReference>
<evidence type="ECO:0000313" key="3">
    <source>
        <dbReference type="EMBL" id="MCG9965831.1"/>
    </source>
</evidence>
<keyword evidence="2" id="KW-0472">Membrane</keyword>
<dbReference type="RefSeq" id="WP_240132305.1">
    <property type="nucleotide sequence ID" value="NZ_JACSDI010000020.1"/>
</dbReference>
<keyword evidence="4" id="KW-1185">Reference proteome</keyword>
<evidence type="ECO:0000313" key="4">
    <source>
        <dbReference type="Proteomes" id="UP000829384"/>
    </source>
</evidence>
<reference evidence="3 4" key="1">
    <citation type="submission" date="2020-08" db="EMBL/GenBank/DDBJ databases">
        <title>Whole genome sequence of Shewanella sp strain PS-2.</title>
        <authorList>
            <person name="Das S.K."/>
        </authorList>
    </citation>
    <scope>NUCLEOTIDE SEQUENCE [LARGE SCALE GENOMIC DNA]</scope>
    <source>
        <strain evidence="3 4">PS-2</strain>
    </source>
</reference>
<dbReference type="Proteomes" id="UP000829384">
    <property type="component" value="Unassembled WGS sequence"/>
</dbReference>
<protein>
    <submittedName>
        <fullName evidence="3">Uncharacterized protein</fullName>
    </submittedName>
</protein>
<feature type="coiled-coil region" evidence="1">
    <location>
        <begin position="58"/>
        <end position="85"/>
    </location>
</feature>
<evidence type="ECO:0000256" key="1">
    <source>
        <dbReference type="SAM" id="Coils"/>
    </source>
</evidence>
<organism evidence="3 4">
    <name type="scientific">Shewanella cutis</name>
    <dbReference type="NCBI Taxonomy" id="2766780"/>
    <lineage>
        <taxon>Bacteria</taxon>
        <taxon>Pseudomonadati</taxon>
        <taxon>Pseudomonadota</taxon>
        <taxon>Gammaproteobacteria</taxon>
        <taxon>Alteromonadales</taxon>
        <taxon>Shewanellaceae</taxon>
        <taxon>Shewanella</taxon>
    </lineage>
</organism>
<gene>
    <name evidence="3" type="ORF">H9J30_18190</name>
</gene>
<keyword evidence="1" id="KW-0175">Coiled coil</keyword>
<proteinExistence type="predicted"/>
<name>A0ABS9QZN5_9GAMM</name>
<sequence length="220" mass="25849">MQNAFVCIFIVLTFILKITLEFYGAEQDLVEYFRGNLLPELTGMMIELIVVLLFIDAIRKREQINKELAIKADDLNRRIDVERRLRSQLRLLTRSIFNEVELDSGYQLKEFLFHAEKNEFNQQILTEIERGLDEDVGTSAINESLISSAKFELPILMSLASTSSFLSDRHMKAWMTIIYYLKRIEESSFEDIKVPEHAINVVRWIKVFDKHTYSQNLFRS</sequence>
<evidence type="ECO:0000256" key="2">
    <source>
        <dbReference type="SAM" id="Phobius"/>
    </source>
</evidence>
<keyword evidence="2" id="KW-0812">Transmembrane</keyword>
<comment type="caution">
    <text evidence="3">The sequence shown here is derived from an EMBL/GenBank/DDBJ whole genome shotgun (WGS) entry which is preliminary data.</text>
</comment>
<accession>A0ABS9QZN5</accession>